<name>X1PR67_9ZZZZ</name>
<accession>X1PR67</accession>
<sequence length="191" mass="21318">MDGTIIESTKELERATYATYALRTYYNYIQAWVVCLERLYGSADDGENAFLEKFKSIVAFKHVQGGGLVSEELCNAYGRGRLILKAIEELPVEQHPELTLSANFWLPVQSYYAIHGVGLATMIALGRGSPRSHRSFRADFSELVNKYFPTPFCGRCIGGPEQKGFSFQGISTSVDKVTRQSQLANPAFVEE</sequence>
<protein>
    <submittedName>
        <fullName evidence="1">Uncharacterized protein</fullName>
    </submittedName>
</protein>
<comment type="caution">
    <text evidence="1">The sequence shown here is derived from an EMBL/GenBank/DDBJ whole genome shotgun (WGS) entry which is preliminary data.</text>
</comment>
<dbReference type="AlphaFoldDB" id="X1PR67"/>
<proteinExistence type="predicted"/>
<evidence type="ECO:0000313" key="1">
    <source>
        <dbReference type="EMBL" id="GAI58747.1"/>
    </source>
</evidence>
<feature type="non-terminal residue" evidence="1">
    <location>
        <position position="191"/>
    </location>
</feature>
<organism evidence="1">
    <name type="scientific">marine sediment metagenome</name>
    <dbReference type="NCBI Taxonomy" id="412755"/>
    <lineage>
        <taxon>unclassified sequences</taxon>
        <taxon>metagenomes</taxon>
        <taxon>ecological metagenomes</taxon>
    </lineage>
</organism>
<dbReference type="EMBL" id="BARV01034443">
    <property type="protein sequence ID" value="GAI58747.1"/>
    <property type="molecule type" value="Genomic_DNA"/>
</dbReference>
<gene>
    <name evidence="1" type="ORF">S06H3_53941</name>
</gene>
<reference evidence="1" key="1">
    <citation type="journal article" date="2014" name="Front. Microbiol.">
        <title>High frequency of phylogenetically diverse reductive dehalogenase-homologous genes in deep subseafloor sedimentary metagenomes.</title>
        <authorList>
            <person name="Kawai M."/>
            <person name="Futagami T."/>
            <person name="Toyoda A."/>
            <person name="Takaki Y."/>
            <person name="Nishi S."/>
            <person name="Hori S."/>
            <person name="Arai W."/>
            <person name="Tsubouchi T."/>
            <person name="Morono Y."/>
            <person name="Uchiyama I."/>
            <person name="Ito T."/>
            <person name="Fujiyama A."/>
            <person name="Inagaki F."/>
            <person name="Takami H."/>
        </authorList>
    </citation>
    <scope>NUCLEOTIDE SEQUENCE</scope>
    <source>
        <strain evidence="1">Expedition CK06-06</strain>
    </source>
</reference>